<proteinExistence type="predicted"/>
<keyword evidence="1" id="KW-0812">Transmembrane</keyword>
<name>A0ABW3Q2B2_9BACT</name>
<dbReference type="EMBL" id="JBHTLP010000001">
    <property type="protein sequence ID" value="MFD1139579.1"/>
    <property type="molecule type" value="Genomic_DNA"/>
</dbReference>
<dbReference type="Proteomes" id="UP001597116">
    <property type="component" value="Unassembled WGS sequence"/>
</dbReference>
<dbReference type="InterPro" id="IPR010559">
    <property type="entry name" value="Sig_transdc_His_kin_internal"/>
</dbReference>
<feature type="transmembrane region" description="Helical" evidence="1">
    <location>
        <begin position="84"/>
        <end position="108"/>
    </location>
</feature>
<gene>
    <name evidence="3" type="ORF">ACFQ4C_00580</name>
</gene>
<keyword evidence="1" id="KW-0472">Membrane</keyword>
<accession>A0ABW3Q2B2</accession>
<protein>
    <submittedName>
        <fullName evidence="3">Sensor histidine kinase</fullName>
        <ecNumber evidence="3">2.7.13.3</ecNumber>
    </submittedName>
</protein>
<evidence type="ECO:0000313" key="4">
    <source>
        <dbReference type="Proteomes" id="UP001597116"/>
    </source>
</evidence>
<feature type="transmembrane region" description="Helical" evidence="1">
    <location>
        <begin position="20"/>
        <end position="38"/>
    </location>
</feature>
<keyword evidence="3" id="KW-0808">Transferase</keyword>
<dbReference type="GO" id="GO:0004673">
    <property type="term" value="F:protein histidine kinase activity"/>
    <property type="evidence" value="ECO:0007669"/>
    <property type="project" value="UniProtKB-EC"/>
</dbReference>
<dbReference type="RefSeq" id="WP_265990271.1">
    <property type="nucleotide sequence ID" value="NZ_CP110973.1"/>
</dbReference>
<comment type="caution">
    <text evidence="3">The sequence shown here is derived from an EMBL/GenBank/DDBJ whole genome shotgun (WGS) entry which is preliminary data.</text>
</comment>
<dbReference type="Pfam" id="PF06580">
    <property type="entry name" value="His_kinase"/>
    <property type="match status" value="1"/>
</dbReference>
<organism evidence="3 4">
    <name type="scientific">Larkinella insperata</name>
    <dbReference type="NCBI Taxonomy" id="332158"/>
    <lineage>
        <taxon>Bacteria</taxon>
        <taxon>Pseudomonadati</taxon>
        <taxon>Bacteroidota</taxon>
        <taxon>Cytophagia</taxon>
        <taxon>Cytophagales</taxon>
        <taxon>Spirosomataceae</taxon>
        <taxon>Larkinella</taxon>
    </lineage>
</organism>
<keyword evidence="1" id="KW-1133">Transmembrane helix</keyword>
<evidence type="ECO:0000256" key="1">
    <source>
        <dbReference type="SAM" id="Phobius"/>
    </source>
</evidence>
<keyword evidence="4" id="KW-1185">Reference proteome</keyword>
<evidence type="ECO:0000259" key="2">
    <source>
        <dbReference type="Pfam" id="PF06580"/>
    </source>
</evidence>
<keyword evidence="3" id="KW-0418">Kinase</keyword>
<dbReference type="InterPro" id="IPR050640">
    <property type="entry name" value="Bact_2-comp_sensor_kinase"/>
</dbReference>
<feature type="transmembrane region" description="Helical" evidence="1">
    <location>
        <begin position="128"/>
        <end position="148"/>
    </location>
</feature>
<dbReference type="PANTHER" id="PTHR34220">
    <property type="entry name" value="SENSOR HISTIDINE KINASE YPDA"/>
    <property type="match status" value="1"/>
</dbReference>
<feature type="transmembrane region" description="Helical" evidence="1">
    <location>
        <begin position="50"/>
        <end position="72"/>
    </location>
</feature>
<sequence length="357" mass="41422">MPFRRIFQHPLLRFSKRRIWIFVGLVSWSAPIGVYNWFGDRFLSDWRIWLPTTVFAYVVCMTLLVVQEIVIFRIMKRFPEIRQTLTRIVLEFLVFVSTIGASTLIPFYAFQAIPSLNFHPEKLATNNLWLGACTIILFIGLYEGLYSLTKWRENSLQAETYKREVLLNQLDVLKNQINPHFLFNSLNALSSLISEEPKQAEQYVDELAKVYRYLLQTNENTLTTLENELTFIQSYYHLLKMRHGTGVSLTLEVPPASYNRQLPPLSLQLLVENAVKHNRIQAGKPLQIQIDLTPENWLRVRNNLQRKTTRVVSNRVGLTNIVAKYRLLGESEPIIAEQDGFFTVTLPLLKPATVPQV</sequence>
<reference evidence="4" key="1">
    <citation type="journal article" date="2019" name="Int. J. Syst. Evol. Microbiol.">
        <title>The Global Catalogue of Microorganisms (GCM) 10K type strain sequencing project: providing services to taxonomists for standard genome sequencing and annotation.</title>
        <authorList>
            <consortium name="The Broad Institute Genomics Platform"/>
            <consortium name="The Broad Institute Genome Sequencing Center for Infectious Disease"/>
            <person name="Wu L."/>
            <person name="Ma J."/>
        </authorList>
    </citation>
    <scope>NUCLEOTIDE SEQUENCE [LARGE SCALE GENOMIC DNA]</scope>
    <source>
        <strain evidence="4">CCUG 55608</strain>
    </source>
</reference>
<evidence type="ECO:0000313" key="3">
    <source>
        <dbReference type="EMBL" id="MFD1139579.1"/>
    </source>
</evidence>
<dbReference type="EC" id="2.7.13.3" evidence="3"/>
<feature type="domain" description="Signal transduction histidine kinase internal region" evidence="2">
    <location>
        <begin position="169"/>
        <end position="244"/>
    </location>
</feature>
<dbReference type="PANTHER" id="PTHR34220:SF7">
    <property type="entry name" value="SENSOR HISTIDINE KINASE YPDA"/>
    <property type="match status" value="1"/>
</dbReference>